<reference evidence="1" key="1">
    <citation type="submission" date="2014-05" db="EMBL/GenBank/DDBJ databases">
        <authorList>
            <person name="Chronopoulou M."/>
        </authorList>
    </citation>
    <scope>NUCLEOTIDE SEQUENCE</scope>
    <source>
        <tissue evidence="1">Whole organism</tissue>
    </source>
</reference>
<name>A0A0K2VA13_LEPSM</name>
<feature type="non-terminal residue" evidence="1">
    <location>
        <position position="1"/>
    </location>
</feature>
<dbReference type="EMBL" id="HACA01029646">
    <property type="protein sequence ID" value="CDW47007.1"/>
    <property type="molecule type" value="Transcribed_RNA"/>
</dbReference>
<dbReference type="AlphaFoldDB" id="A0A0K2VA13"/>
<protein>
    <submittedName>
        <fullName evidence="1">Uncharacterized protein</fullName>
    </submittedName>
</protein>
<evidence type="ECO:0000313" key="1">
    <source>
        <dbReference type="EMBL" id="CDW47007.1"/>
    </source>
</evidence>
<sequence length="91" mass="10539">TNLSFTYTLFILQTTYLMLLIESTYLEIGFGLHVISEILPSEVKHKVVEITNVFKELQPVLKVFTTIRTILLILPIVRELMELMLRTDVSL</sequence>
<organism evidence="1">
    <name type="scientific">Lepeophtheirus salmonis</name>
    <name type="common">Salmon louse</name>
    <name type="synonym">Caligus salmonis</name>
    <dbReference type="NCBI Taxonomy" id="72036"/>
    <lineage>
        <taxon>Eukaryota</taxon>
        <taxon>Metazoa</taxon>
        <taxon>Ecdysozoa</taxon>
        <taxon>Arthropoda</taxon>
        <taxon>Crustacea</taxon>
        <taxon>Multicrustacea</taxon>
        <taxon>Hexanauplia</taxon>
        <taxon>Copepoda</taxon>
        <taxon>Siphonostomatoida</taxon>
        <taxon>Caligidae</taxon>
        <taxon>Lepeophtheirus</taxon>
    </lineage>
</organism>
<accession>A0A0K2VA13</accession>
<proteinExistence type="predicted"/>